<gene>
    <name evidence="2" type="ORF">SRAS04492_LOCUS9290</name>
</gene>
<keyword evidence="1" id="KW-0812">Transmembrane</keyword>
<evidence type="ECO:0000313" key="2">
    <source>
        <dbReference type="EMBL" id="CAE0237481.1"/>
    </source>
</evidence>
<reference evidence="2" key="1">
    <citation type="submission" date="2021-01" db="EMBL/GenBank/DDBJ databases">
        <authorList>
            <person name="Corre E."/>
            <person name="Pelletier E."/>
            <person name="Niang G."/>
            <person name="Scheremetjew M."/>
            <person name="Finn R."/>
            <person name="Kale V."/>
            <person name="Holt S."/>
            <person name="Cochrane G."/>
            <person name="Meng A."/>
            <person name="Brown T."/>
            <person name="Cohen L."/>
        </authorList>
    </citation>
    <scope>NUCLEOTIDE SEQUENCE</scope>
    <source>
        <strain evidence="2">Ras09</strain>
    </source>
</reference>
<evidence type="ECO:0000256" key="1">
    <source>
        <dbReference type="SAM" id="Phobius"/>
    </source>
</evidence>
<protein>
    <submittedName>
        <fullName evidence="2">Uncharacterized protein</fullName>
    </submittedName>
</protein>
<keyword evidence="1" id="KW-0472">Membrane</keyword>
<name>A0A7S3CU54_9SPIT</name>
<accession>A0A7S3CU54</accession>
<feature type="transmembrane region" description="Helical" evidence="1">
    <location>
        <begin position="164"/>
        <end position="185"/>
    </location>
</feature>
<sequence>MSKVDADVEEEPLPPQPFGFYLKSEVTYKIVSTRWVIFTALNGVIYIYHLFWTISGVDKFTDNTRLNGCGDNVMPGETASEVFDSAIAIVTIFHMIEWIRQTIMLTSALVGANLIGPFYVLSLNVPFGFIAMLIGLLTRYSTDGAECAVDDMESPRQLVRANYLGLQVICIILYIPMCFAHILFFKIKGIDWLHEQYLAEDEEEEE</sequence>
<feature type="transmembrane region" description="Helical" evidence="1">
    <location>
        <begin position="35"/>
        <end position="54"/>
    </location>
</feature>
<dbReference type="EMBL" id="HBIA01018735">
    <property type="protein sequence ID" value="CAE0237481.1"/>
    <property type="molecule type" value="Transcribed_RNA"/>
</dbReference>
<dbReference type="AlphaFoldDB" id="A0A7S3CU54"/>
<proteinExistence type="predicted"/>
<keyword evidence="1" id="KW-1133">Transmembrane helix</keyword>
<organism evidence="2">
    <name type="scientific">Strombidium rassoulzadegani</name>
    <dbReference type="NCBI Taxonomy" id="1082188"/>
    <lineage>
        <taxon>Eukaryota</taxon>
        <taxon>Sar</taxon>
        <taxon>Alveolata</taxon>
        <taxon>Ciliophora</taxon>
        <taxon>Intramacronucleata</taxon>
        <taxon>Spirotrichea</taxon>
        <taxon>Oligotrichia</taxon>
        <taxon>Strombidiidae</taxon>
        <taxon>Strombidium</taxon>
    </lineage>
</organism>
<feature type="transmembrane region" description="Helical" evidence="1">
    <location>
        <begin position="111"/>
        <end position="134"/>
    </location>
</feature>